<evidence type="ECO:0000313" key="3">
    <source>
        <dbReference type="Proteomes" id="UP000238426"/>
    </source>
</evidence>
<keyword evidence="1" id="KW-0472">Membrane</keyword>
<dbReference type="OrthoDB" id="1453627at2"/>
<keyword evidence="3" id="KW-1185">Reference proteome</keyword>
<sequence length="108" mass="12543">MRRSKGRRLKATSGYIGFGNQSSVFTRTAKLPFSKMKTIYGEELERLNSKKTNSKQLQNQLTKAEKLEIKNRLNKEFATLRKKQLIAVCIAIILLSLLLFWINSLYFK</sequence>
<dbReference type="RefSeq" id="WP_106463182.1">
    <property type="nucleotide sequence ID" value="NZ_PXOQ01000009.1"/>
</dbReference>
<name>A0A2T1N845_9FLAO</name>
<accession>A0A2T1N845</accession>
<evidence type="ECO:0000256" key="1">
    <source>
        <dbReference type="SAM" id="Phobius"/>
    </source>
</evidence>
<dbReference type="AlphaFoldDB" id="A0A2T1N845"/>
<protein>
    <submittedName>
        <fullName evidence="2">Uncharacterized protein</fullName>
    </submittedName>
</protein>
<comment type="caution">
    <text evidence="2">The sequence shown here is derived from an EMBL/GenBank/DDBJ whole genome shotgun (WGS) entry which is preliminary data.</text>
</comment>
<evidence type="ECO:0000313" key="2">
    <source>
        <dbReference type="EMBL" id="PSG88044.1"/>
    </source>
</evidence>
<keyword evidence="1" id="KW-1133">Transmembrane helix</keyword>
<keyword evidence="1" id="KW-0812">Transmembrane</keyword>
<feature type="transmembrane region" description="Helical" evidence="1">
    <location>
        <begin position="85"/>
        <end position="107"/>
    </location>
</feature>
<dbReference type="Proteomes" id="UP000238426">
    <property type="component" value="Unassembled WGS sequence"/>
</dbReference>
<gene>
    <name evidence="2" type="ORF">C7H52_06995</name>
</gene>
<dbReference type="EMBL" id="PXOQ01000009">
    <property type="protein sequence ID" value="PSG88044.1"/>
    <property type="molecule type" value="Genomic_DNA"/>
</dbReference>
<proteinExistence type="predicted"/>
<organism evidence="2 3">
    <name type="scientific">Aurantibacter aestuarii</name>
    <dbReference type="NCBI Taxonomy" id="1266046"/>
    <lineage>
        <taxon>Bacteria</taxon>
        <taxon>Pseudomonadati</taxon>
        <taxon>Bacteroidota</taxon>
        <taxon>Flavobacteriia</taxon>
        <taxon>Flavobacteriales</taxon>
        <taxon>Flavobacteriaceae</taxon>
        <taxon>Aurantibacter</taxon>
    </lineage>
</organism>
<reference evidence="2 3" key="1">
    <citation type="submission" date="2018-03" db="EMBL/GenBank/DDBJ databases">
        <title>Mesoflavibacter sp. HG37 and Mesoflavibacter sp. HG96 sp.nov., two marine bacteria isolated from seawater of Western Pacific Ocean.</title>
        <authorList>
            <person name="Cheng H."/>
            <person name="Wu Y.-H."/>
            <person name="Guo L.-L."/>
            <person name="Xu X.-W."/>
        </authorList>
    </citation>
    <scope>NUCLEOTIDE SEQUENCE [LARGE SCALE GENOMIC DNA]</scope>
    <source>
        <strain evidence="2 3">KCTC 32269</strain>
    </source>
</reference>